<evidence type="ECO:0000256" key="2">
    <source>
        <dbReference type="ARBA" id="ARBA00012727"/>
    </source>
</evidence>
<dbReference type="InterPro" id="IPR012309">
    <property type="entry name" value="DNA_ligase_ATP-dep_C"/>
</dbReference>
<dbReference type="Proteomes" id="UP000239340">
    <property type="component" value="Chromosome"/>
</dbReference>
<evidence type="ECO:0000256" key="4">
    <source>
        <dbReference type="ARBA" id="ARBA00034003"/>
    </source>
</evidence>
<sequence length="312" mass="34465">MPERVEPCLAILASQPPKGSQWVHEIKWDGYRVAVHIEPSRVRILTRRGYDWTGRFPAIAKAAETLQTTTMILDGEAVVLDEHGRPDFGLLQQTLGGIGGTRTAGAAILYAFDLLYHDGRDVRGLPQRERRRILESILRGATGGIQLSEEVEANGDELLRVACEHRLEGIVSKNRDKPYRSGSRSGDWLKITCTQRDSFLIVGFERSEALPSAIARLLLAARRGGELVYVGGVGTGFSDKEAFALRKVLNEIATDTPAVALKRKGVIFTEPVLVAEVQYRAWTHEGKLRHPSFKGIRAKADEADVFELDANG</sequence>
<proteinExistence type="inferred from homology"/>
<accession>A0A2L0H4A9</accession>
<dbReference type="Gene3D" id="3.30.470.30">
    <property type="entry name" value="DNA ligase/mRNA capping enzyme"/>
    <property type="match status" value="1"/>
</dbReference>
<dbReference type="NCBIfam" id="TIGR02779">
    <property type="entry name" value="NHEJ_ligase_lig"/>
    <property type="match status" value="1"/>
</dbReference>
<dbReference type="InterPro" id="IPR012340">
    <property type="entry name" value="NA-bd_OB-fold"/>
</dbReference>
<dbReference type="AlphaFoldDB" id="A0A2L0H4A9"/>
<dbReference type="InterPro" id="IPR014146">
    <property type="entry name" value="LigD_ligase_dom"/>
</dbReference>
<dbReference type="PANTHER" id="PTHR45674">
    <property type="entry name" value="DNA LIGASE 1/3 FAMILY MEMBER"/>
    <property type="match status" value="1"/>
</dbReference>
<dbReference type="PANTHER" id="PTHR45674:SF4">
    <property type="entry name" value="DNA LIGASE 1"/>
    <property type="match status" value="1"/>
</dbReference>
<comment type="catalytic activity">
    <reaction evidence="4">
        <text>ATP + (deoxyribonucleotide)n-3'-hydroxyl + 5'-phospho-(deoxyribonucleotide)m = (deoxyribonucleotide)n+m + AMP + diphosphate.</text>
        <dbReference type="EC" id="6.5.1.1"/>
    </reaction>
</comment>
<dbReference type="PROSITE" id="PS50160">
    <property type="entry name" value="DNA_LIGASE_A3"/>
    <property type="match status" value="1"/>
</dbReference>
<dbReference type="GO" id="GO:0005524">
    <property type="term" value="F:ATP binding"/>
    <property type="evidence" value="ECO:0007669"/>
    <property type="project" value="InterPro"/>
</dbReference>
<dbReference type="GO" id="GO:0006310">
    <property type="term" value="P:DNA recombination"/>
    <property type="evidence" value="ECO:0007669"/>
    <property type="project" value="InterPro"/>
</dbReference>
<keyword evidence="3 6" id="KW-0436">Ligase</keyword>
<dbReference type="EMBL" id="CP024307">
    <property type="protein sequence ID" value="AUX76303.1"/>
    <property type="molecule type" value="Genomic_DNA"/>
</dbReference>
<dbReference type="GO" id="GO:0003910">
    <property type="term" value="F:DNA ligase (ATP) activity"/>
    <property type="evidence" value="ECO:0007669"/>
    <property type="project" value="UniProtKB-EC"/>
</dbReference>
<gene>
    <name evidence="6" type="ORF">NXT3_CH01731</name>
</gene>
<protein>
    <recommendedName>
        <fullName evidence="2">DNA ligase (ATP)</fullName>
        <ecNumber evidence="2">6.5.1.1</ecNumber>
    </recommendedName>
</protein>
<dbReference type="Pfam" id="PF01068">
    <property type="entry name" value="DNA_ligase_A_M"/>
    <property type="match status" value="1"/>
</dbReference>
<evidence type="ECO:0000256" key="3">
    <source>
        <dbReference type="ARBA" id="ARBA00022598"/>
    </source>
</evidence>
<dbReference type="InterPro" id="IPR050191">
    <property type="entry name" value="ATP-dep_DNA_ligase"/>
</dbReference>
<evidence type="ECO:0000313" key="6">
    <source>
        <dbReference type="EMBL" id="AUX76303.1"/>
    </source>
</evidence>
<feature type="domain" description="ATP-dependent DNA ligase family profile" evidence="5">
    <location>
        <begin position="109"/>
        <end position="226"/>
    </location>
</feature>
<dbReference type="Gene3D" id="2.40.50.140">
    <property type="entry name" value="Nucleic acid-binding proteins"/>
    <property type="match status" value="1"/>
</dbReference>
<reference evidence="6 7" key="1">
    <citation type="submission" date="2017-10" db="EMBL/GenBank/DDBJ databases">
        <title>Analysis of the genome sequences of Rhizobium populations associated to common bean (phaseolus vulgaris).</title>
        <authorList>
            <person name="Bustos P."/>
            <person name="Santamaria R.I."/>
            <person name="Miranda-Sanchez F."/>
            <person name="Perez-Carrascal O."/>
            <person name="Juarez S."/>
            <person name="Lozano L."/>
            <person name="Martinez-Flores I."/>
            <person name="Vinuesa P."/>
            <person name="Martinez-Romero E."/>
            <person name="Cevallos M.A."/>
            <person name="Romero D."/>
            <person name="Davila G."/>
            <person name="Gonzalez V."/>
        </authorList>
    </citation>
    <scope>NUCLEOTIDE SEQUENCE [LARGE SCALE GENOMIC DNA]</scope>
    <source>
        <strain evidence="6 7">NXT3</strain>
    </source>
</reference>
<dbReference type="InterPro" id="IPR012310">
    <property type="entry name" value="DNA_ligase_ATP-dep_cent"/>
</dbReference>
<dbReference type="EC" id="6.5.1.1" evidence="2"/>
<dbReference type="SUPFAM" id="SSF50249">
    <property type="entry name" value="Nucleic acid-binding proteins"/>
    <property type="match status" value="1"/>
</dbReference>
<dbReference type="Gene3D" id="3.30.1490.70">
    <property type="match status" value="1"/>
</dbReference>
<evidence type="ECO:0000313" key="7">
    <source>
        <dbReference type="Proteomes" id="UP000239340"/>
    </source>
</evidence>
<dbReference type="CDD" id="cd07971">
    <property type="entry name" value="OBF_DNA_ligase_LigD"/>
    <property type="match status" value="1"/>
</dbReference>
<dbReference type="GO" id="GO:0006281">
    <property type="term" value="P:DNA repair"/>
    <property type="evidence" value="ECO:0007669"/>
    <property type="project" value="InterPro"/>
</dbReference>
<name>A0A2L0H4A9_RHIFR</name>
<dbReference type="Pfam" id="PF04679">
    <property type="entry name" value="DNA_ligase_A_C"/>
    <property type="match status" value="1"/>
</dbReference>
<evidence type="ECO:0000256" key="1">
    <source>
        <dbReference type="ARBA" id="ARBA00007572"/>
    </source>
</evidence>
<evidence type="ECO:0000259" key="5">
    <source>
        <dbReference type="PROSITE" id="PS50160"/>
    </source>
</evidence>
<dbReference type="SUPFAM" id="SSF56091">
    <property type="entry name" value="DNA ligase/mRNA capping enzyme, catalytic domain"/>
    <property type="match status" value="1"/>
</dbReference>
<organism evidence="6 7">
    <name type="scientific">Rhizobium fredii</name>
    <name type="common">Sinorhizobium fredii</name>
    <dbReference type="NCBI Taxonomy" id="380"/>
    <lineage>
        <taxon>Bacteria</taxon>
        <taxon>Pseudomonadati</taxon>
        <taxon>Pseudomonadota</taxon>
        <taxon>Alphaproteobacteria</taxon>
        <taxon>Hyphomicrobiales</taxon>
        <taxon>Rhizobiaceae</taxon>
        <taxon>Sinorhizobium/Ensifer group</taxon>
        <taxon>Sinorhizobium</taxon>
    </lineage>
</organism>
<comment type="similarity">
    <text evidence="1">Belongs to the ATP-dependent DNA ligase family.</text>
</comment>
<dbReference type="CDD" id="cd07906">
    <property type="entry name" value="Adenylation_DNA_ligase_LigD_LigC"/>
    <property type="match status" value="1"/>
</dbReference>